<dbReference type="Proteomes" id="UP000799118">
    <property type="component" value="Unassembled WGS sequence"/>
</dbReference>
<protein>
    <submittedName>
        <fullName evidence="1">Uncharacterized protein</fullName>
    </submittedName>
</protein>
<name>A0A6A4GQQ0_9AGAR</name>
<sequence length="162" mass="18715">MLSKSANDLYTFSSTSRFWNWSTTDLRQSIPTTFCRQCIREPAGRDHVDEHGVIERGAAECNRKTAQFRKERRIERVSSAAEWEFDRLEMKWGVIGVSFSVRAESPTLRLRRERKFRRAIMRSISEIITPLIDNVVKLHVDLDKNASKALPDQLRFPGSTGS</sequence>
<dbReference type="EMBL" id="ML769769">
    <property type="protein sequence ID" value="KAE9387978.1"/>
    <property type="molecule type" value="Genomic_DNA"/>
</dbReference>
<organism evidence="1 2">
    <name type="scientific">Gymnopus androsaceus JB14</name>
    <dbReference type="NCBI Taxonomy" id="1447944"/>
    <lineage>
        <taxon>Eukaryota</taxon>
        <taxon>Fungi</taxon>
        <taxon>Dikarya</taxon>
        <taxon>Basidiomycota</taxon>
        <taxon>Agaricomycotina</taxon>
        <taxon>Agaricomycetes</taxon>
        <taxon>Agaricomycetidae</taxon>
        <taxon>Agaricales</taxon>
        <taxon>Marasmiineae</taxon>
        <taxon>Omphalotaceae</taxon>
        <taxon>Gymnopus</taxon>
    </lineage>
</organism>
<accession>A0A6A4GQQ0</accession>
<reference evidence="1" key="1">
    <citation type="journal article" date="2019" name="Environ. Microbiol.">
        <title>Fungal ecological strategies reflected in gene transcription - a case study of two litter decomposers.</title>
        <authorList>
            <person name="Barbi F."/>
            <person name="Kohler A."/>
            <person name="Barry K."/>
            <person name="Baskaran P."/>
            <person name="Daum C."/>
            <person name="Fauchery L."/>
            <person name="Ihrmark K."/>
            <person name="Kuo A."/>
            <person name="LaButti K."/>
            <person name="Lipzen A."/>
            <person name="Morin E."/>
            <person name="Grigoriev I.V."/>
            <person name="Henrissat B."/>
            <person name="Lindahl B."/>
            <person name="Martin F."/>
        </authorList>
    </citation>
    <scope>NUCLEOTIDE SEQUENCE</scope>
    <source>
        <strain evidence="1">JB14</strain>
    </source>
</reference>
<proteinExistence type="predicted"/>
<evidence type="ECO:0000313" key="2">
    <source>
        <dbReference type="Proteomes" id="UP000799118"/>
    </source>
</evidence>
<dbReference type="AlphaFoldDB" id="A0A6A4GQQ0"/>
<keyword evidence="2" id="KW-1185">Reference proteome</keyword>
<gene>
    <name evidence="1" type="ORF">BT96DRAFT_927319</name>
</gene>
<evidence type="ECO:0000313" key="1">
    <source>
        <dbReference type="EMBL" id="KAE9387978.1"/>
    </source>
</evidence>